<keyword evidence="3" id="KW-1185">Reference proteome</keyword>
<sequence length="87" mass="9490">MPVRAESKDKTVAGGLGAMAEYVTWQGRLQEETRGQQEEEGWRSVSKEKTTPGDAQAVPVVSELELPRPKKRLVMAPGVTKLAKKGV</sequence>
<dbReference type="EMBL" id="KN818639">
    <property type="protein sequence ID" value="KIL54759.1"/>
    <property type="molecule type" value="Genomic_DNA"/>
</dbReference>
<evidence type="ECO:0000313" key="3">
    <source>
        <dbReference type="Proteomes" id="UP000054549"/>
    </source>
</evidence>
<dbReference type="InParanoid" id="A0A0C2SLG6"/>
<dbReference type="AlphaFoldDB" id="A0A0C2SLG6"/>
<proteinExistence type="predicted"/>
<reference evidence="2 3" key="1">
    <citation type="submission" date="2014-04" db="EMBL/GenBank/DDBJ databases">
        <title>Evolutionary Origins and Diversification of the Mycorrhizal Mutualists.</title>
        <authorList>
            <consortium name="DOE Joint Genome Institute"/>
            <consortium name="Mycorrhizal Genomics Consortium"/>
            <person name="Kohler A."/>
            <person name="Kuo A."/>
            <person name="Nagy L.G."/>
            <person name="Floudas D."/>
            <person name="Copeland A."/>
            <person name="Barry K.W."/>
            <person name="Cichocki N."/>
            <person name="Veneault-Fourrey C."/>
            <person name="LaButti K."/>
            <person name="Lindquist E.A."/>
            <person name="Lipzen A."/>
            <person name="Lundell T."/>
            <person name="Morin E."/>
            <person name="Murat C."/>
            <person name="Riley R."/>
            <person name="Ohm R."/>
            <person name="Sun H."/>
            <person name="Tunlid A."/>
            <person name="Henrissat B."/>
            <person name="Grigoriev I.V."/>
            <person name="Hibbett D.S."/>
            <person name="Martin F."/>
        </authorList>
    </citation>
    <scope>NUCLEOTIDE SEQUENCE [LARGE SCALE GENOMIC DNA]</scope>
    <source>
        <strain evidence="2 3">Koide BX008</strain>
    </source>
</reference>
<organism evidence="2 3">
    <name type="scientific">Amanita muscaria (strain Koide BX008)</name>
    <dbReference type="NCBI Taxonomy" id="946122"/>
    <lineage>
        <taxon>Eukaryota</taxon>
        <taxon>Fungi</taxon>
        <taxon>Dikarya</taxon>
        <taxon>Basidiomycota</taxon>
        <taxon>Agaricomycotina</taxon>
        <taxon>Agaricomycetes</taxon>
        <taxon>Agaricomycetidae</taxon>
        <taxon>Agaricales</taxon>
        <taxon>Pluteineae</taxon>
        <taxon>Amanitaceae</taxon>
        <taxon>Amanita</taxon>
    </lineage>
</organism>
<protein>
    <submittedName>
        <fullName evidence="2">Uncharacterized protein</fullName>
    </submittedName>
</protein>
<evidence type="ECO:0000256" key="1">
    <source>
        <dbReference type="SAM" id="MobiDB-lite"/>
    </source>
</evidence>
<dbReference type="Proteomes" id="UP000054549">
    <property type="component" value="Unassembled WGS sequence"/>
</dbReference>
<dbReference type="HOGENOM" id="CLU_2489265_0_0_1"/>
<gene>
    <name evidence="2" type="ORF">M378DRAFT_174091</name>
</gene>
<name>A0A0C2SLG6_AMAMK</name>
<evidence type="ECO:0000313" key="2">
    <source>
        <dbReference type="EMBL" id="KIL54759.1"/>
    </source>
</evidence>
<feature type="compositionally biased region" description="Basic and acidic residues" evidence="1">
    <location>
        <begin position="31"/>
        <end position="51"/>
    </location>
</feature>
<feature type="region of interest" description="Disordered" evidence="1">
    <location>
        <begin position="31"/>
        <end position="58"/>
    </location>
</feature>
<feature type="non-terminal residue" evidence="2">
    <location>
        <position position="87"/>
    </location>
</feature>
<accession>A0A0C2SLG6</accession>